<dbReference type="EMBL" id="AFCW01000692">
    <property type="protein sequence ID" value="EHD04731.1"/>
    <property type="molecule type" value="Genomic_DNA"/>
</dbReference>
<reference evidence="1 2" key="1">
    <citation type="journal article" date="2011" name="BMC Genomics">
        <title>Genome sequencing reveals diversification of virulence factor content and possible host adaptation in distinct subpopulations of Salmonella enterica.</title>
        <authorList>
            <person name="den Bakker H.C."/>
            <person name="Moreno Switt A.I."/>
            <person name="Govoni G."/>
            <person name="Cummings C.A."/>
            <person name="Ranieri M.L."/>
            <person name="Degoricija L."/>
            <person name="Hoelzer K."/>
            <person name="Rodriguez-Rivera L.D."/>
            <person name="Brown S."/>
            <person name="Bolchacova E."/>
            <person name="Furtado M.R."/>
            <person name="Wiedmann M."/>
        </authorList>
    </citation>
    <scope>NUCLEOTIDE SEQUENCE [LARGE SCALE GENOMIC DNA]</scope>
    <source>
        <strain evidence="1 2">R8-2977</strain>
    </source>
</reference>
<accession>G5RTS1</accession>
<organism evidence="1 2">
    <name type="scientific">Salmonella enterica subsp. enterica serovar Urbana str. R8-2977</name>
    <dbReference type="NCBI Taxonomy" id="913084"/>
    <lineage>
        <taxon>Bacteria</taxon>
        <taxon>Pseudomonadati</taxon>
        <taxon>Pseudomonadota</taxon>
        <taxon>Gammaproteobacteria</taxon>
        <taxon>Enterobacterales</taxon>
        <taxon>Enterobacteriaceae</taxon>
        <taxon>Salmonella</taxon>
    </lineage>
</organism>
<proteinExistence type="predicted"/>
<gene>
    <name evidence="1" type="ORF">LTSEURB_1707</name>
</gene>
<sequence>MKFHEASRQGAEYDMRHIFTGTLVEADPFHAVTLVANHDTQPLQALER</sequence>
<dbReference type="PATRIC" id="fig|913084.3.peg.1246"/>
<dbReference type="SUPFAM" id="SSF51445">
    <property type="entry name" value="(Trans)glycosidases"/>
    <property type="match status" value="1"/>
</dbReference>
<comment type="caution">
    <text evidence="1">The sequence shown here is derived from an EMBL/GenBank/DDBJ whole genome shotgun (WGS) entry which is preliminary data.</text>
</comment>
<evidence type="ECO:0000313" key="2">
    <source>
        <dbReference type="Proteomes" id="UP000004776"/>
    </source>
</evidence>
<evidence type="ECO:0000313" key="1">
    <source>
        <dbReference type="EMBL" id="EHD04731.1"/>
    </source>
</evidence>
<dbReference type="Proteomes" id="UP000004776">
    <property type="component" value="Unassembled WGS sequence"/>
</dbReference>
<dbReference type="Gene3D" id="3.20.20.80">
    <property type="entry name" value="Glycosidases"/>
    <property type="match status" value="1"/>
</dbReference>
<dbReference type="InterPro" id="IPR017853">
    <property type="entry name" value="GH"/>
</dbReference>
<dbReference type="AlphaFoldDB" id="G5RTS1"/>
<protein>
    <submittedName>
        <fullName evidence="1">Cytoplasmic alpha-amylase</fullName>
    </submittedName>
</protein>
<name>G5RTS1_SALET</name>